<evidence type="ECO:0000313" key="2">
    <source>
        <dbReference type="Proteomes" id="UP000799754"/>
    </source>
</evidence>
<reference evidence="1" key="1">
    <citation type="journal article" date="2020" name="Stud. Mycol.">
        <title>101 Dothideomycetes genomes: a test case for predicting lifestyles and emergence of pathogens.</title>
        <authorList>
            <person name="Haridas S."/>
            <person name="Albert R."/>
            <person name="Binder M."/>
            <person name="Bloem J."/>
            <person name="Labutti K."/>
            <person name="Salamov A."/>
            <person name="Andreopoulos B."/>
            <person name="Baker S."/>
            <person name="Barry K."/>
            <person name="Bills G."/>
            <person name="Bluhm B."/>
            <person name="Cannon C."/>
            <person name="Castanera R."/>
            <person name="Culley D."/>
            <person name="Daum C."/>
            <person name="Ezra D."/>
            <person name="Gonzalez J."/>
            <person name="Henrissat B."/>
            <person name="Kuo A."/>
            <person name="Liang C."/>
            <person name="Lipzen A."/>
            <person name="Lutzoni F."/>
            <person name="Magnuson J."/>
            <person name="Mondo S."/>
            <person name="Nolan M."/>
            <person name="Ohm R."/>
            <person name="Pangilinan J."/>
            <person name="Park H.-J."/>
            <person name="Ramirez L."/>
            <person name="Alfaro M."/>
            <person name="Sun H."/>
            <person name="Tritt A."/>
            <person name="Yoshinaga Y."/>
            <person name="Zwiers L.-H."/>
            <person name="Turgeon B."/>
            <person name="Goodwin S."/>
            <person name="Spatafora J."/>
            <person name="Crous P."/>
            <person name="Grigoriev I."/>
        </authorList>
    </citation>
    <scope>NUCLEOTIDE SEQUENCE</scope>
    <source>
        <strain evidence="1">CBS 525.71</strain>
    </source>
</reference>
<evidence type="ECO:0000313" key="1">
    <source>
        <dbReference type="EMBL" id="KAF2633155.1"/>
    </source>
</evidence>
<sequence>MADEEAQHPTLEPVSRPLALIPVVIKEAALDSPTFRATAVHFGDQIELIERWLDSYVRATSRLASELTALQGIVDTYVQASHPPLQLSEAILDHDYTVLALKRFGEGAREYWNSTCRSMKKAETSVCEPIRAFLNNDLRVLKEARKNLDLTQRTFDGAIARYASQVKSKEASSLREDAFQLHEARRAYLQASMNFCVLAPQVRLTLDKVLVKVIHEQWRDMKTAKDAPAKAFALGNLDIERVRGWSKEMENGERVFKRELHLARQQVEAAAELSARPSRDLDSYTASTVAYLGTPGPSSANLQSPAKSDPANEKAEKQGWLFQRTITGKPARTYWVRRWFFVKNGIFGWLTQGTRSGAVEESEKIGVLLCGIRPAFQEERRFCFEVKTKDTTILLQAETQSDITEWISAFEVAKRKALEDSSKDTPGPQASVDAAFSISPPVAPEFAAKTSEGHAAHPGDEITGLDRAETSLGIPGEASRGASIDLPRRGTGLDRDGETGRRDHAARIMEKLDLSRKSTAGPQLSGSNPSSATGGIASLISASLASASHNIVQVGQIAAPAPGLPDTRLIMGQTLPQTSLSPNTLANPPAPTNLSKAAVAVSGERGLGIGKSGNMPGGLMANLWGSVNWGYVNKIGKPDEPGTRDRSISRPPSPINAPLGEPFDAKTEASANQDAVSSTTPAAPSHRKTISLGGTLSRPSTSEGEFPNNYPAALRMQDAQFRILFPTVPRSEKLVLVFRAVWNPTEQQEFPGRVYVTTQDIYFYSNHLGLVLVTGIIMSQISEVTAAPGKDCDFLFLHFKTGVREVGATRITVKTFLEPLKLLQRRLNFLVRNATTGEHELEEVIKALIKMEADDNQHSAGEEGWEEISPDTPMDHSYGGKNIKTSLRIDGNLFGPSGVSASKSTAKFRLPSQPVVFAPAGMMRVAVEKEYEISAKALFHILFGDKSAVFQLLYRERLAKRVVQGPWTATDKTRQRRDFEYEIAQPGQNGANPVINDYQVIEVMNDHLCYVVSDRKTPWYLPGHERFVLLSKVVITHVSKARCKLAVHTKIDWKRNPHIAKKLIERQGLQDLELEAQDLVDVVNDQVARLGHNRSTGKVTNIFGQIGVQTQAVQINAEDIPPPNRPRKFKLQPTTTGSFIAQYVGNVIISVLSTVMSWVLAIFAGISNVVSAHKLLVVLLLVSGGANFFYTSKDSWAWWNERNAASYMSRLGVGPSTSMMRSVYLRDIAEAFANPNDTSLELALPTESISDNRCHQTFTHLLDHPSSASSPNSFYDPTTHSTRRLERTRRNLGSQRHDLLVALRVVNRIEQEVVEAEYEHWLLDETQKCARVGTMLDGTKKNDKNVQAWVKGYCGDCEKGLHLVRESRKSLI</sequence>
<name>A0ACB6SFU8_9PLEO</name>
<gene>
    <name evidence="1" type="ORF">BU25DRAFT_327943</name>
</gene>
<protein>
    <submittedName>
        <fullName evidence="1">Uncharacterized protein</fullName>
    </submittedName>
</protein>
<proteinExistence type="predicted"/>
<comment type="caution">
    <text evidence="1">The sequence shown here is derived from an EMBL/GenBank/DDBJ whole genome shotgun (WGS) entry which is preliminary data.</text>
</comment>
<dbReference type="Proteomes" id="UP000799754">
    <property type="component" value="Unassembled WGS sequence"/>
</dbReference>
<accession>A0ACB6SFU8</accession>
<dbReference type="EMBL" id="MU006701">
    <property type="protein sequence ID" value="KAF2633155.1"/>
    <property type="molecule type" value="Genomic_DNA"/>
</dbReference>
<organism evidence="1 2">
    <name type="scientific">Macroventuria anomochaeta</name>
    <dbReference type="NCBI Taxonomy" id="301207"/>
    <lineage>
        <taxon>Eukaryota</taxon>
        <taxon>Fungi</taxon>
        <taxon>Dikarya</taxon>
        <taxon>Ascomycota</taxon>
        <taxon>Pezizomycotina</taxon>
        <taxon>Dothideomycetes</taxon>
        <taxon>Pleosporomycetidae</taxon>
        <taxon>Pleosporales</taxon>
        <taxon>Pleosporineae</taxon>
        <taxon>Didymellaceae</taxon>
        <taxon>Macroventuria</taxon>
    </lineage>
</organism>
<keyword evidence="2" id="KW-1185">Reference proteome</keyword>